<reference evidence="8 9" key="1">
    <citation type="journal article" date="2021" name="Elife">
        <title>Chloroplast acquisition without the gene transfer in kleptoplastic sea slugs, Plakobranchus ocellatus.</title>
        <authorList>
            <person name="Maeda T."/>
            <person name="Takahashi S."/>
            <person name="Yoshida T."/>
            <person name="Shimamura S."/>
            <person name="Takaki Y."/>
            <person name="Nagai Y."/>
            <person name="Toyoda A."/>
            <person name="Suzuki Y."/>
            <person name="Arimoto A."/>
            <person name="Ishii H."/>
            <person name="Satoh N."/>
            <person name="Nishiyama T."/>
            <person name="Hasebe M."/>
            <person name="Maruyama T."/>
            <person name="Minagawa J."/>
            <person name="Obokata J."/>
            <person name="Shigenobu S."/>
        </authorList>
    </citation>
    <scope>NUCLEOTIDE SEQUENCE [LARGE SCALE GENOMIC DNA]</scope>
</reference>
<dbReference type="InterPro" id="IPR036236">
    <property type="entry name" value="Znf_C2H2_sf"/>
</dbReference>
<dbReference type="EMBL" id="BLXT01000407">
    <property type="protein sequence ID" value="GFN76767.1"/>
    <property type="molecule type" value="Genomic_DNA"/>
</dbReference>
<sequence length="690" mass="76642">MSGDALDMTTESLENQQQDVHLQQQQQQRQQQHLHHKKSKGSESRFCAFRPWLLDSPSKSEQTRPDSKPQPRCSTPKQEDTIAASLTPADTSTAIRPMSQLILYQPRVETTSTSTTPTPPPPELPQALVTSQSPTKSKPCSSLTMSGNSGDEPLASQRKSAQTLDSECVGFPEKELQAHPAGPDSETTKPATSLMDTPLSQSQVSLALLEAYIRARHPSSQELGILYQQHQHLLQQQRQQQQQLQQHQQHQHRIWTDEMKLVECPGSGDGCKPISLNPASILTQSHHPHSTRAALSPSYWQMAADNLNRFQHQQQYILPNTSPHYLESLYKNPTAAAAYLKHHFHPHLQQILRNHQKLQHNQFTYEGGLFEKHSQHHKDAIERQLVTARHKHPLLVNPLSPVNKISEALSSPDIANYRQSSLVAATPFHPQHLSSLPSPILSPLGPVASPYSCNTSPLLAHTTSMANHALNIQRFQTSNFPNHALSIPNGHAPALSNHAPGNSHLHAAHSPSRASSASSSLAISPVSASVPARSLYEAKGCYECVKCGKQFSTPHGLEVHVRRTHSGRRPYACDICNKTFGHAVSLSQHRSVHTQERSFQCQQCGKSFKRSSTLSTHLLIHSDTRPYPCPYCGKRFHQKSDMKKHTYIHTAARMPGVPQADRPTEHDCGSCRECHASSTHPLAYKPLALD</sequence>
<evidence type="ECO:0000256" key="4">
    <source>
        <dbReference type="ARBA" id="ARBA00022833"/>
    </source>
</evidence>
<evidence type="ECO:0000256" key="2">
    <source>
        <dbReference type="ARBA" id="ARBA00022737"/>
    </source>
</evidence>
<evidence type="ECO:0000256" key="5">
    <source>
        <dbReference type="PROSITE-ProRule" id="PRU00042"/>
    </source>
</evidence>
<dbReference type="PROSITE" id="PS50157">
    <property type="entry name" value="ZINC_FINGER_C2H2_2"/>
    <property type="match status" value="4"/>
</dbReference>
<feature type="domain" description="C2H2-type" evidence="7">
    <location>
        <begin position="571"/>
        <end position="598"/>
    </location>
</feature>
<feature type="compositionally biased region" description="Low complexity" evidence="6">
    <location>
        <begin position="16"/>
        <end position="31"/>
    </location>
</feature>
<dbReference type="PANTHER" id="PTHR24381:SF450">
    <property type="entry name" value="GASTRULA ZINC FINGER PROTEIN XLCGF26.1-LIKE-RELATED"/>
    <property type="match status" value="1"/>
</dbReference>
<proteinExistence type="predicted"/>
<evidence type="ECO:0000256" key="6">
    <source>
        <dbReference type="SAM" id="MobiDB-lite"/>
    </source>
</evidence>
<keyword evidence="1" id="KW-0479">Metal-binding</keyword>
<keyword evidence="2" id="KW-0677">Repeat</keyword>
<feature type="region of interest" description="Disordered" evidence="6">
    <location>
        <begin position="109"/>
        <end position="196"/>
    </location>
</feature>
<dbReference type="FunFam" id="3.30.160.60:FF:000690">
    <property type="entry name" value="Zinc finger protein 354C"/>
    <property type="match status" value="1"/>
</dbReference>
<keyword evidence="4" id="KW-0862">Zinc</keyword>
<dbReference type="Proteomes" id="UP000735302">
    <property type="component" value="Unassembled WGS sequence"/>
</dbReference>
<evidence type="ECO:0000256" key="1">
    <source>
        <dbReference type="ARBA" id="ARBA00022723"/>
    </source>
</evidence>
<dbReference type="AlphaFoldDB" id="A0AAV3Y378"/>
<comment type="caution">
    <text evidence="8">The sequence shown here is derived from an EMBL/GenBank/DDBJ whole genome shotgun (WGS) entry which is preliminary data.</text>
</comment>
<feature type="domain" description="C2H2-type" evidence="7">
    <location>
        <begin position="599"/>
        <end position="626"/>
    </location>
</feature>
<dbReference type="PANTHER" id="PTHR24381">
    <property type="entry name" value="ZINC FINGER PROTEIN"/>
    <property type="match status" value="1"/>
</dbReference>
<keyword evidence="3 5" id="KW-0863">Zinc-finger</keyword>
<dbReference type="SUPFAM" id="SSF57667">
    <property type="entry name" value="beta-beta-alpha zinc fingers"/>
    <property type="match status" value="2"/>
</dbReference>
<dbReference type="FunFam" id="3.30.160.60:FF:000345">
    <property type="entry name" value="Zinc finger protein Gfi-1"/>
    <property type="match status" value="1"/>
</dbReference>
<name>A0AAV3Y378_9GAST</name>
<accession>A0AAV3Y378</accession>
<dbReference type="SMART" id="SM00355">
    <property type="entry name" value="ZnF_C2H2"/>
    <property type="match status" value="4"/>
</dbReference>
<gene>
    <name evidence="8" type="ORF">PoB_000327300</name>
</gene>
<feature type="compositionally biased region" description="Polar residues" evidence="6">
    <location>
        <begin position="128"/>
        <end position="149"/>
    </location>
</feature>
<organism evidence="8 9">
    <name type="scientific">Plakobranchus ocellatus</name>
    <dbReference type="NCBI Taxonomy" id="259542"/>
    <lineage>
        <taxon>Eukaryota</taxon>
        <taxon>Metazoa</taxon>
        <taxon>Spiralia</taxon>
        <taxon>Lophotrochozoa</taxon>
        <taxon>Mollusca</taxon>
        <taxon>Gastropoda</taxon>
        <taxon>Heterobranchia</taxon>
        <taxon>Euthyneura</taxon>
        <taxon>Panpulmonata</taxon>
        <taxon>Sacoglossa</taxon>
        <taxon>Placobranchoidea</taxon>
        <taxon>Plakobranchidae</taxon>
        <taxon>Plakobranchus</taxon>
    </lineage>
</organism>
<feature type="region of interest" description="Disordered" evidence="6">
    <location>
        <begin position="1"/>
        <end position="97"/>
    </location>
</feature>
<dbReference type="GO" id="GO:0008270">
    <property type="term" value="F:zinc ion binding"/>
    <property type="evidence" value="ECO:0007669"/>
    <property type="project" value="UniProtKB-KW"/>
</dbReference>
<feature type="domain" description="C2H2-type" evidence="7">
    <location>
        <begin position="627"/>
        <end position="654"/>
    </location>
</feature>
<evidence type="ECO:0000259" key="7">
    <source>
        <dbReference type="PROSITE" id="PS50157"/>
    </source>
</evidence>
<evidence type="ECO:0000256" key="3">
    <source>
        <dbReference type="ARBA" id="ARBA00022771"/>
    </source>
</evidence>
<dbReference type="GO" id="GO:0000977">
    <property type="term" value="F:RNA polymerase II transcription regulatory region sequence-specific DNA binding"/>
    <property type="evidence" value="ECO:0007669"/>
    <property type="project" value="TreeGrafter"/>
</dbReference>
<feature type="region of interest" description="Disordered" evidence="6">
    <location>
        <begin position="486"/>
        <end position="512"/>
    </location>
</feature>
<evidence type="ECO:0000313" key="9">
    <source>
        <dbReference type="Proteomes" id="UP000735302"/>
    </source>
</evidence>
<dbReference type="InterPro" id="IPR013087">
    <property type="entry name" value="Znf_C2H2_type"/>
</dbReference>
<dbReference type="GO" id="GO:0005634">
    <property type="term" value="C:nucleus"/>
    <property type="evidence" value="ECO:0007669"/>
    <property type="project" value="TreeGrafter"/>
</dbReference>
<evidence type="ECO:0000313" key="8">
    <source>
        <dbReference type="EMBL" id="GFN76767.1"/>
    </source>
</evidence>
<feature type="domain" description="C2H2-type" evidence="7">
    <location>
        <begin position="542"/>
        <end position="570"/>
    </location>
</feature>
<dbReference type="FunFam" id="3.30.160.60:FF:000245">
    <property type="entry name" value="zinc finger protein Gfi-1"/>
    <property type="match status" value="1"/>
</dbReference>
<dbReference type="GO" id="GO:0000981">
    <property type="term" value="F:DNA-binding transcription factor activity, RNA polymerase II-specific"/>
    <property type="evidence" value="ECO:0007669"/>
    <property type="project" value="TreeGrafter"/>
</dbReference>
<feature type="compositionally biased region" description="Low complexity" evidence="6">
    <location>
        <begin position="503"/>
        <end position="512"/>
    </location>
</feature>
<dbReference type="Pfam" id="PF00096">
    <property type="entry name" value="zf-C2H2"/>
    <property type="match status" value="4"/>
</dbReference>
<dbReference type="PROSITE" id="PS00028">
    <property type="entry name" value="ZINC_FINGER_C2H2_1"/>
    <property type="match status" value="4"/>
</dbReference>
<dbReference type="Gene3D" id="3.30.160.60">
    <property type="entry name" value="Classic Zinc Finger"/>
    <property type="match status" value="4"/>
</dbReference>
<keyword evidence="9" id="KW-1185">Reference proteome</keyword>
<protein>
    <submittedName>
        <fullName evidence="8">Zinc finger protein gfi-1</fullName>
    </submittedName>
</protein>